<dbReference type="InterPro" id="IPR029069">
    <property type="entry name" value="HotDog_dom_sf"/>
</dbReference>
<evidence type="ECO:0000259" key="1">
    <source>
        <dbReference type="Pfam" id="PF03756"/>
    </source>
</evidence>
<dbReference type="AlphaFoldDB" id="A0A316FQ85"/>
<dbReference type="SUPFAM" id="SSF54637">
    <property type="entry name" value="Thioesterase/thiol ester dehydrase-isomerase"/>
    <property type="match status" value="1"/>
</dbReference>
<evidence type="ECO:0000313" key="2">
    <source>
        <dbReference type="EMBL" id="PWK40880.1"/>
    </source>
</evidence>
<keyword evidence="3" id="KW-1185">Reference proteome</keyword>
<comment type="caution">
    <text evidence="2">The sequence shown here is derived from an EMBL/GenBank/DDBJ whole genome shotgun (WGS) entry which is preliminary data.</text>
</comment>
<reference evidence="2 3" key="1">
    <citation type="submission" date="2018-05" db="EMBL/GenBank/DDBJ databases">
        <title>Genomic Encyclopedia of Archaeal and Bacterial Type Strains, Phase II (KMG-II): from individual species to whole genera.</title>
        <authorList>
            <person name="Goeker M."/>
        </authorList>
    </citation>
    <scope>NUCLEOTIDE SEQUENCE [LARGE SCALE GENOMIC DNA]</scope>
    <source>
        <strain evidence="2 3">DSM 45184</strain>
    </source>
</reference>
<dbReference type="Pfam" id="PF03756">
    <property type="entry name" value="AfsA"/>
    <property type="match status" value="1"/>
</dbReference>
<feature type="domain" description="A-factor biosynthesis hotdog" evidence="1">
    <location>
        <begin position="87"/>
        <end position="217"/>
    </location>
</feature>
<organism evidence="2 3">
    <name type="scientific">Actinoplanes xinjiangensis</name>
    <dbReference type="NCBI Taxonomy" id="512350"/>
    <lineage>
        <taxon>Bacteria</taxon>
        <taxon>Bacillati</taxon>
        <taxon>Actinomycetota</taxon>
        <taxon>Actinomycetes</taxon>
        <taxon>Micromonosporales</taxon>
        <taxon>Micromonosporaceae</taxon>
        <taxon>Actinoplanes</taxon>
    </lineage>
</organism>
<dbReference type="Proteomes" id="UP000245697">
    <property type="component" value="Unassembled WGS sequence"/>
</dbReference>
<evidence type="ECO:0000313" key="3">
    <source>
        <dbReference type="Proteomes" id="UP000245697"/>
    </source>
</evidence>
<dbReference type="OrthoDB" id="7838374at2"/>
<dbReference type="EMBL" id="QGGR01000018">
    <property type="protein sequence ID" value="PWK40880.1"/>
    <property type="molecule type" value="Genomic_DNA"/>
</dbReference>
<proteinExistence type="predicted"/>
<dbReference type="RefSeq" id="WP_158319426.1">
    <property type="nucleotide sequence ID" value="NZ_BONA01000082.1"/>
</dbReference>
<protein>
    <submittedName>
        <fullName evidence="2">A-factor biosynthesis hotdog protein</fullName>
    </submittedName>
</protein>
<accession>A0A316FQ85</accession>
<sequence>MRKICIVGDRFRGLEQHDRVSTLSGFTRSLGSGALDNLEEQLVLVAGDGVGPYEWDHLAEALARRGLQDRITIEARNEPLVRRGEAHKHRETNILVAGLHRVADGHFAASLRVHNDNELLLDHQTGQHTQGMVSVEAARQMFLAVTERFYASAWPQNHYYYVLNSMNVTFENFLFPIGATLDLHVEQADVARPERLAMTVRVDVSQAGRRCASVAIEYTAFESSVVESKETRRAAAAVDTVLDRQLVTA</sequence>
<dbReference type="InterPro" id="IPR005509">
    <property type="entry name" value="AfsA_hotdog_dom"/>
</dbReference>
<gene>
    <name evidence="2" type="ORF">BC793_118110</name>
</gene>
<name>A0A316FQ85_9ACTN</name>